<dbReference type="Pfam" id="PF01261">
    <property type="entry name" value="AP_endonuc_2"/>
    <property type="match status" value="1"/>
</dbReference>
<dbReference type="Proteomes" id="UP000549882">
    <property type="component" value="Unassembled WGS sequence"/>
</dbReference>
<dbReference type="GO" id="GO:0016853">
    <property type="term" value="F:isomerase activity"/>
    <property type="evidence" value="ECO:0007669"/>
    <property type="project" value="UniProtKB-KW"/>
</dbReference>
<dbReference type="InterPro" id="IPR036237">
    <property type="entry name" value="Xyl_isomerase-like_sf"/>
</dbReference>
<keyword evidence="3" id="KW-1185">Reference proteome</keyword>
<feature type="domain" description="Xylose isomerase-like TIM barrel" evidence="1">
    <location>
        <begin position="40"/>
        <end position="288"/>
    </location>
</feature>
<proteinExistence type="predicted"/>
<dbReference type="PANTHER" id="PTHR12110">
    <property type="entry name" value="HYDROXYPYRUVATE ISOMERASE"/>
    <property type="match status" value="1"/>
</dbReference>
<dbReference type="SUPFAM" id="SSF51658">
    <property type="entry name" value="Xylose isomerase-like"/>
    <property type="match status" value="1"/>
</dbReference>
<evidence type="ECO:0000313" key="2">
    <source>
        <dbReference type="EMBL" id="MBB5574793.1"/>
    </source>
</evidence>
<evidence type="ECO:0000259" key="1">
    <source>
        <dbReference type="Pfam" id="PF01261"/>
    </source>
</evidence>
<dbReference type="AlphaFoldDB" id="A0A7W8XSJ5"/>
<protein>
    <submittedName>
        <fullName evidence="2">Sugar phosphate isomerase/epimerase</fullName>
    </submittedName>
</protein>
<accession>A0A7W8XSJ5</accession>
<dbReference type="InterPro" id="IPR013022">
    <property type="entry name" value="Xyl_isomerase-like_TIM-brl"/>
</dbReference>
<organism evidence="2 3">
    <name type="scientific">Rhizobium paranaense</name>
    <dbReference type="NCBI Taxonomy" id="1650438"/>
    <lineage>
        <taxon>Bacteria</taxon>
        <taxon>Pseudomonadati</taxon>
        <taxon>Pseudomonadota</taxon>
        <taxon>Alphaproteobacteria</taxon>
        <taxon>Hyphomicrobiales</taxon>
        <taxon>Rhizobiaceae</taxon>
        <taxon>Rhizobium/Agrobacterium group</taxon>
        <taxon>Rhizobium</taxon>
    </lineage>
</organism>
<name>A0A7W8XSJ5_9HYPH</name>
<dbReference type="Gene3D" id="3.20.20.150">
    <property type="entry name" value="Divalent-metal-dependent TIM barrel enzymes"/>
    <property type="match status" value="1"/>
</dbReference>
<reference evidence="2 3" key="1">
    <citation type="submission" date="2020-08" db="EMBL/GenBank/DDBJ databases">
        <title>Genomic Encyclopedia of Type Strains, Phase IV (KMG-V): Genome sequencing to study the core and pangenomes of soil and plant-associated prokaryotes.</title>
        <authorList>
            <person name="Whitman W."/>
        </authorList>
    </citation>
    <scope>NUCLEOTIDE SEQUENCE [LARGE SCALE GENOMIC DNA]</scope>
    <source>
        <strain evidence="2 3">SEMIA 4064</strain>
    </source>
</reference>
<dbReference type="InterPro" id="IPR050312">
    <property type="entry name" value="IolE/XylAMocC-like"/>
</dbReference>
<evidence type="ECO:0000313" key="3">
    <source>
        <dbReference type="Proteomes" id="UP000549882"/>
    </source>
</evidence>
<gene>
    <name evidence="2" type="ORF">GGD50_003422</name>
</gene>
<dbReference type="PANTHER" id="PTHR12110:SF21">
    <property type="entry name" value="XYLOSE ISOMERASE-LIKE TIM BARREL DOMAIN-CONTAINING PROTEIN"/>
    <property type="match status" value="1"/>
</dbReference>
<sequence length="342" mass="37831">MVATMDKGAKKEILLSLFMFTADLRPNDRAYTQTLIDHIKALLAMGYDGFDLPIAAQQMDDHQAEIDSYARFRQALDAAGLETVRFTTNVGTTRTFDPTSPFREQREGALAYLKSRVDITSILGGKTVMAGPIVFPYGVFPTLDSGTPLWSDALQDWLEPRYKLARPIIEELASYAEKRAVKLAIEPVDHWETPAPNMVSDVLGFLEGVASSQAGLTIDSAHVVLGSSGPAAYQADLRTTVAQRRLNYIHISAPDRGALRDSWIPWESFLAPILPVYDGPFLIEVFNAIPAFLGGLHLTRRKFWIPGEDQPVAGRPSAYDVARDGLETVREEFAKLKYLSAL</sequence>
<comment type="caution">
    <text evidence="2">The sequence shown here is derived from an EMBL/GenBank/DDBJ whole genome shotgun (WGS) entry which is preliminary data.</text>
</comment>
<keyword evidence="2" id="KW-0413">Isomerase</keyword>
<dbReference type="EMBL" id="JACHBI010000006">
    <property type="protein sequence ID" value="MBB5574793.1"/>
    <property type="molecule type" value="Genomic_DNA"/>
</dbReference>